<keyword evidence="3" id="KW-1185">Reference proteome</keyword>
<sequence length="236" mass="27562">MIVSLLFIPKGKKIFESCFLDSKESTWFLRITKKCIMAESNWGSRWWRNWIGKRRDSSYKISNKTVAGIEISFKEKNIKYLEFLVYLDDPICKDHDWELFDRLSLRNIINLNSGQLFEILVKHWICYLMPAFLEKIPIEVEGFLGEESVRIGYFEERIEKELDLVRQCVVGKQGSVQNVSSNIQYDSTRSSFVQVTDSSQLKGSSNLSRDHLDSINNTEGTEIESDRFPKCFLETL</sequence>
<dbReference type="Pfam" id="PF05695">
    <property type="entry name" value="Ycf2"/>
    <property type="match status" value="2"/>
</dbReference>
<reference evidence="2" key="1">
    <citation type="submission" date="2022-04" db="EMBL/GenBank/DDBJ databases">
        <title>Carnegiea gigantea Genome sequencing and assembly v2.</title>
        <authorList>
            <person name="Copetti D."/>
            <person name="Sanderson M.J."/>
            <person name="Burquez A."/>
            <person name="Wojciechowski M.F."/>
        </authorList>
    </citation>
    <scope>NUCLEOTIDE SEQUENCE</scope>
    <source>
        <strain evidence="2">SGP5-SGP5p</strain>
        <tissue evidence="2">Aerial part</tissue>
    </source>
</reference>
<evidence type="ECO:0000313" key="2">
    <source>
        <dbReference type="EMBL" id="KAJ8420411.1"/>
    </source>
</evidence>
<protein>
    <recommendedName>
        <fullName evidence="1">Ycf2 N-terminal domain-containing protein</fullName>
    </recommendedName>
</protein>
<accession>A0A9Q1JHH8</accession>
<evidence type="ECO:0000313" key="3">
    <source>
        <dbReference type="Proteomes" id="UP001153076"/>
    </source>
</evidence>
<dbReference type="AlphaFoldDB" id="A0A9Q1JHH8"/>
<dbReference type="EMBL" id="JAKOGI010003450">
    <property type="protein sequence ID" value="KAJ8420411.1"/>
    <property type="molecule type" value="Genomic_DNA"/>
</dbReference>
<name>A0A9Q1JHH8_9CARY</name>
<proteinExistence type="predicted"/>
<feature type="domain" description="Ycf2 N-terminal" evidence="1">
    <location>
        <begin position="1"/>
        <end position="148"/>
    </location>
</feature>
<comment type="caution">
    <text evidence="2">The sequence shown here is derived from an EMBL/GenBank/DDBJ whole genome shotgun (WGS) entry which is preliminary data.</text>
</comment>
<evidence type="ECO:0000259" key="1">
    <source>
        <dbReference type="Pfam" id="PF05695"/>
    </source>
</evidence>
<gene>
    <name evidence="2" type="ORF">Cgig2_009006</name>
</gene>
<feature type="domain" description="Ycf2 N-terminal" evidence="1">
    <location>
        <begin position="175"/>
        <end position="218"/>
    </location>
</feature>
<dbReference type="InterPro" id="IPR056777">
    <property type="entry name" value="Ycf2_N"/>
</dbReference>
<dbReference type="Proteomes" id="UP001153076">
    <property type="component" value="Unassembled WGS sequence"/>
</dbReference>
<dbReference type="OrthoDB" id="1896775at2759"/>
<organism evidence="2 3">
    <name type="scientific">Carnegiea gigantea</name>
    <dbReference type="NCBI Taxonomy" id="171969"/>
    <lineage>
        <taxon>Eukaryota</taxon>
        <taxon>Viridiplantae</taxon>
        <taxon>Streptophyta</taxon>
        <taxon>Embryophyta</taxon>
        <taxon>Tracheophyta</taxon>
        <taxon>Spermatophyta</taxon>
        <taxon>Magnoliopsida</taxon>
        <taxon>eudicotyledons</taxon>
        <taxon>Gunneridae</taxon>
        <taxon>Pentapetalae</taxon>
        <taxon>Caryophyllales</taxon>
        <taxon>Cactineae</taxon>
        <taxon>Cactaceae</taxon>
        <taxon>Cactoideae</taxon>
        <taxon>Echinocereeae</taxon>
        <taxon>Carnegiea</taxon>
    </lineage>
</organism>